<evidence type="ECO:0000256" key="3">
    <source>
        <dbReference type="SAM" id="Coils"/>
    </source>
</evidence>
<dbReference type="InterPro" id="IPR001611">
    <property type="entry name" value="Leu-rich_rpt"/>
</dbReference>
<evidence type="ECO:0000256" key="1">
    <source>
        <dbReference type="ARBA" id="ARBA00022614"/>
    </source>
</evidence>
<sequence length="298" mass="34202">MNGLETLTKLRLLDMSHNLLRRIDPAVLGRLQQLVTLKLAMNEIEEMSEMPRLTELTVLHLNDNKLKSLDGVQALPHLIELYTQRNNLVDIAPLAASFRLSVLDASDNKIDSLHGVVHIIKDLKQLQTILLLGNPIERQVNYNSVLTDVSTIVSLDKISVRPHPKQTDEATHKPSEKLETVKDVMKQAFHEKLREQKQKMEESVEFFHRKIAALQNQHKEYEERMLRELDQTMRHLDAIALEDAYQLELKNPSKEARRTSDRPNRGTSDRPGNMSNKQVSETAAKDTNKSSPRYVPSW</sequence>
<comment type="caution">
    <text evidence="5">The sequence shown here is derived from an EMBL/GenBank/DDBJ whole genome shotgun (WGS) entry which is preliminary data.</text>
</comment>
<keyword evidence="6" id="KW-1185">Reference proteome</keyword>
<keyword evidence="1" id="KW-0433">Leucine-rich repeat</keyword>
<dbReference type="SMART" id="SM00365">
    <property type="entry name" value="LRR_SD22"/>
    <property type="match status" value="3"/>
</dbReference>
<accession>A0AAD9KVR2</accession>
<evidence type="ECO:0000256" key="4">
    <source>
        <dbReference type="SAM" id="MobiDB-lite"/>
    </source>
</evidence>
<dbReference type="InterPro" id="IPR042655">
    <property type="entry name" value="LRC72"/>
</dbReference>
<name>A0AAD9KVR2_RIDPI</name>
<evidence type="ECO:0000313" key="5">
    <source>
        <dbReference type="EMBL" id="KAK2178549.1"/>
    </source>
</evidence>
<organism evidence="5 6">
    <name type="scientific">Ridgeia piscesae</name>
    <name type="common">Tubeworm</name>
    <dbReference type="NCBI Taxonomy" id="27915"/>
    <lineage>
        <taxon>Eukaryota</taxon>
        <taxon>Metazoa</taxon>
        <taxon>Spiralia</taxon>
        <taxon>Lophotrochozoa</taxon>
        <taxon>Annelida</taxon>
        <taxon>Polychaeta</taxon>
        <taxon>Sedentaria</taxon>
        <taxon>Canalipalpata</taxon>
        <taxon>Sabellida</taxon>
        <taxon>Siboglinidae</taxon>
        <taxon>Ridgeia</taxon>
    </lineage>
</organism>
<proteinExistence type="predicted"/>
<gene>
    <name evidence="5" type="ORF">NP493_539g02055</name>
</gene>
<dbReference type="Pfam" id="PF12799">
    <property type="entry name" value="LRR_4"/>
    <property type="match status" value="1"/>
</dbReference>
<keyword evidence="2" id="KW-0677">Repeat</keyword>
<evidence type="ECO:0000313" key="6">
    <source>
        <dbReference type="Proteomes" id="UP001209878"/>
    </source>
</evidence>
<dbReference type="Pfam" id="PF00560">
    <property type="entry name" value="LRR_1"/>
    <property type="match status" value="1"/>
</dbReference>
<evidence type="ECO:0000256" key="2">
    <source>
        <dbReference type="ARBA" id="ARBA00022737"/>
    </source>
</evidence>
<feature type="coiled-coil region" evidence="3">
    <location>
        <begin position="190"/>
        <end position="231"/>
    </location>
</feature>
<dbReference type="PROSITE" id="PS51450">
    <property type="entry name" value="LRR"/>
    <property type="match status" value="1"/>
</dbReference>
<dbReference type="SUPFAM" id="SSF52075">
    <property type="entry name" value="Outer arm dynein light chain 1"/>
    <property type="match status" value="1"/>
</dbReference>
<feature type="compositionally biased region" description="Basic and acidic residues" evidence="4">
    <location>
        <begin position="251"/>
        <end position="268"/>
    </location>
</feature>
<dbReference type="Gene3D" id="3.80.10.10">
    <property type="entry name" value="Ribonuclease Inhibitor"/>
    <property type="match status" value="2"/>
</dbReference>
<feature type="region of interest" description="Disordered" evidence="4">
    <location>
        <begin position="250"/>
        <end position="298"/>
    </location>
</feature>
<dbReference type="InterPro" id="IPR025875">
    <property type="entry name" value="Leu-rich_rpt_4"/>
</dbReference>
<dbReference type="AlphaFoldDB" id="A0AAD9KVR2"/>
<dbReference type="Proteomes" id="UP001209878">
    <property type="component" value="Unassembled WGS sequence"/>
</dbReference>
<dbReference type="InterPro" id="IPR003591">
    <property type="entry name" value="Leu-rich_rpt_typical-subtyp"/>
</dbReference>
<protein>
    <submittedName>
        <fullName evidence="5">Uncharacterized protein</fullName>
    </submittedName>
</protein>
<dbReference type="EMBL" id="JAODUO010000539">
    <property type="protein sequence ID" value="KAK2178549.1"/>
    <property type="molecule type" value="Genomic_DNA"/>
</dbReference>
<dbReference type="PANTHER" id="PTHR46759">
    <property type="entry name" value="LEUCINE-RICH REPEAT-CONTAINING PROTEIN 72"/>
    <property type="match status" value="1"/>
</dbReference>
<dbReference type="PANTHER" id="PTHR46759:SF1">
    <property type="entry name" value="LEUCINE-RICH REPEAT-CONTAINING PROTEIN 72"/>
    <property type="match status" value="1"/>
</dbReference>
<keyword evidence="3" id="KW-0175">Coiled coil</keyword>
<reference evidence="5" key="1">
    <citation type="journal article" date="2023" name="Mol. Biol. Evol.">
        <title>Third-Generation Sequencing Reveals the Adaptive Role of the Epigenome in Three Deep-Sea Polychaetes.</title>
        <authorList>
            <person name="Perez M."/>
            <person name="Aroh O."/>
            <person name="Sun Y."/>
            <person name="Lan Y."/>
            <person name="Juniper S.K."/>
            <person name="Young C.R."/>
            <person name="Angers B."/>
            <person name="Qian P.Y."/>
        </authorList>
    </citation>
    <scope>NUCLEOTIDE SEQUENCE</scope>
    <source>
        <strain evidence="5">R07B-5</strain>
    </source>
</reference>
<dbReference type="SMART" id="SM00369">
    <property type="entry name" value="LRR_TYP"/>
    <property type="match status" value="3"/>
</dbReference>
<dbReference type="InterPro" id="IPR032675">
    <property type="entry name" value="LRR_dom_sf"/>
</dbReference>